<evidence type="ECO:0000256" key="1">
    <source>
        <dbReference type="ARBA" id="ARBA00022729"/>
    </source>
</evidence>
<keyword evidence="2" id="KW-0325">Glycoprotein</keyword>
<dbReference type="Gene3D" id="2.60.40.10">
    <property type="entry name" value="Immunoglobulins"/>
    <property type="match status" value="1"/>
</dbReference>
<dbReference type="Ensembl" id="ENSLLET00000015964.1">
    <property type="protein sequence ID" value="ENSLLEP00000015378.1"/>
    <property type="gene ID" value="ENSLLEG00000009790.1"/>
</dbReference>
<accession>A0A8C5MN09</accession>
<dbReference type="GeneTree" id="ENSGT00950000183188"/>
<reference evidence="8" key="2">
    <citation type="submission" date="2025-09" db="UniProtKB">
        <authorList>
            <consortium name="Ensembl"/>
        </authorList>
    </citation>
    <scope>IDENTIFICATION</scope>
</reference>
<gene>
    <name evidence="8" type="primary">PMEL</name>
</gene>
<dbReference type="Pfam" id="PF20433">
    <property type="entry name" value="PKAT_KLD"/>
    <property type="match status" value="1"/>
</dbReference>
<dbReference type="GO" id="GO:0042470">
    <property type="term" value="C:melanosome"/>
    <property type="evidence" value="ECO:0007669"/>
    <property type="project" value="TreeGrafter"/>
</dbReference>
<keyword evidence="9" id="KW-1185">Reference proteome</keyword>
<dbReference type="Proteomes" id="UP000694569">
    <property type="component" value="Unplaced"/>
</dbReference>
<dbReference type="PANTHER" id="PTHR11861">
    <property type="entry name" value="MELANOCYTE PROTEIN PMEL 17-RELATED"/>
    <property type="match status" value="1"/>
</dbReference>
<reference evidence="8" key="1">
    <citation type="submission" date="2025-08" db="UniProtKB">
        <authorList>
            <consortium name="Ensembl"/>
        </authorList>
    </citation>
    <scope>IDENTIFICATION</scope>
</reference>
<organism evidence="8 9">
    <name type="scientific">Leptobrachium leishanense</name>
    <name type="common">Leishan spiny toad</name>
    <dbReference type="NCBI Taxonomy" id="445787"/>
    <lineage>
        <taxon>Eukaryota</taxon>
        <taxon>Metazoa</taxon>
        <taxon>Chordata</taxon>
        <taxon>Craniata</taxon>
        <taxon>Vertebrata</taxon>
        <taxon>Euteleostomi</taxon>
        <taxon>Amphibia</taxon>
        <taxon>Batrachia</taxon>
        <taxon>Anura</taxon>
        <taxon>Pelobatoidea</taxon>
        <taxon>Megophryidae</taxon>
        <taxon>Leptobrachium</taxon>
    </lineage>
</organism>
<feature type="transmembrane region" description="Helical" evidence="5">
    <location>
        <begin position="595"/>
        <end position="616"/>
    </location>
</feature>
<dbReference type="AlphaFoldDB" id="A0A8C5MN09"/>
<dbReference type="InterPro" id="IPR035986">
    <property type="entry name" value="PKD_dom_sf"/>
</dbReference>
<name>A0A8C5MN09_9ANUR</name>
<feature type="domain" description="PKD" evidence="7">
    <location>
        <begin position="259"/>
        <end position="291"/>
    </location>
</feature>
<evidence type="ECO:0000256" key="4">
    <source>
        <dbReference type="SAM" id="MobiDB-lite"/>
    </source>
</evidence>
<keyword evidence="5" id="KW-1133">Transmembrane helix</keyword>
<feature type="chain" id="PRO_5034484254" evidence="6">
    <location>
        <begin position="20"/>
        <end position="666"/>
    </location>
</feature>
<proteinExistence type="inferred from homology"/>
<dbReference type="InterPro" id="IPR059017">
    <property type="entry name" value="PMEL_NMB_N"/>
</dbReference>
<protein>
    <submittedName>
        <fullName evidence="8">Premelanosome protein</fullName>
    </submittedName>
</protein>
<dbReference type="SUPFAM" id="SSF49299">
    <property type="entry name" value="PKD domain"/>
    <property type="match status" value="1"/>
</dbReference>
<evidence type="ECO:0000256" key="5">
    <source>
        <dbReference type="SAM" id="Phobius"/>
    </source>
</evidence>
<feature type="signal peptide" evidence="6">
    <location>
        <begin position="1"/>
        <end position="19"/>
    </location>
</feature>
<feature type="compositionally biased region" description="Polar residues" evidence="4">
    <location>
        <begin position="25"/>
        <end position="36"/>
    </location>
</feature>
<evidence type="ECO:0000313" key="9">
    <source>
        <dbReference type="Proteomes" id="UP000694569"/>
    </source>
</evidence>
<keyword evidence="5" id="KW-0812">Transmembrane</keyword>
<keyword evidence="5" id="KW-0472">Membrane</keyword>
<dbReference type="Pfam" id="PF00801">
    <property type="entry name" value="PKD"/>
    <property type="match status" value="1"/>
</dbReference>
<dbReference type="GO" id="GO:0032438">
    <property type="term" value="P:melanosome organization"/>
    <property type="evidence" value="ECO:0007669"/>
    <property type="project" value="TreeGrafter"/>
</dbReference>
<dbReference type="PROSITE" id="PS50093">
    <property type="entry name" value="PKD"/>
    <property type="match status" value="1"/>
</dbReference>
<feature type="region of interest" description="Disordered" evidence="4">
    <location>
        <begin position="315"/>
        <end position="346"/>
    </location>
</feature>
<dbReference type="InterPro" id="IPR022409">
    <property type="entry name" value="PKD/Chitinase_dom"/>
</dbReference>
<evidence type="ECO:0000313" key="8">
    <source>
        <dbReference type="Ensembl" id="ENSLLEP00000015378.1"/>
    </source>
</evidence>
<comment type="similarity">
    <text evidence="3">Belongs to the PMEL/NMB family.</text>
</comment>
<evidence type="ECO:0000256" key="2">
    <source>
        <dbReference type="ARBA" id="ARBA00023180"/>
    </source>
</evidence>
<dbReference type="CDD" id="cd00146">
    <property type="entry name" value="PKD"/>
    <property type="match status" value="1"/>
</dbReference>
<dbReference type="InterPro" id="IPR000601">
    <property type="entry name" value="PKD_dom"/>
</dbReference>
<dbReference type="PANTHER" id="PTHR11861:SF1">
    <property type="entry name" value="MELANOCYTE PROTEIN PMEL"/>
    <property type="match status" value="1"/>
</dbReference>
<dbReference type="InterPro" id="IPR045219">
    <property type="entry name" value="PKAT"/>
</dbReference>
<dbReference type="SMART" id="SM00089">
    <property type="entry name" value="PKD"/>
    <property type="match status" value="1"/>
</dbReference>
<dbReference type="InterPro" id="IPR013783">
    <property type="entry name" value="Ig-like_fold"/>
</dbReference>
<feature type="region of interest" description="Disordered" evidence="4">
    <location>
        <begin position="25"/>
        <end position="47"/>
    </location>
</feature>
<dbReference type="OrthoDB" id="9939762at2759"/>
<sequence length="666" mass="71619">MKGIWCLAVLWVLCAGIDAQNRSRNRAQQSKQQLQGNKRPPFKSWNSQMYPIWSGREDQKRDCWKGGKVTFDIVNDSPTLTGAKTTFSIKLNFPKNQTVLPDGQVIWNQNCTDNGTWVPSGEPVYPDETTEGADCTFPDGRTFPDGSEKRRSKFVYVWQTWGKYWQVVDGPVSNLTVDTDDVPLGSYNMEVVIYHYRGRQKFIPIGSISSQFAITDQIPISVSISQLQDLNQADQRFVQNRAVSFSVAVHDPSHYLATSDLSFSWDFGDQSGTLITRNTDVTHTYIISGVFKPRVILQAAIPISPCGSTAVPVSEEPVATTEVPLEPTSDVSVTTESSTDLPTDTAAPSNVTLAAEAELVSAESADLNMEAAETVAPTSLQAEEAGTLPEVLPAEGEDAPLAETAANEVVASDVAPVEQDTVTLPEVAQSPVEALTVLPDVPSSVSFQEAEVPPATEQVLILAKRQAPEAVGCILYRYGTFATELDVVQGIESVQIVQVDTSAAVGLANAVDLTVVCQGSLPSQVCTIVSGPDCQSPQETECNPVEPSTDCQMVLRQVFNGTGTFCVNVSLTDDVSLAVASAQVTVSGSASSTNGIAVTVGVLLAALAVVAVAYTYRRTKPYTPLRVEASSINWLPDRSSLRLFFQNALGRAINGEDSPLLNGRVV</sequence>
<evidence type="ECO:0000259" key="7">
    <source>
        <dbReference type="PROSITE" id="PS50093"/>
    </source>
</evidence>
<feature type="compositionally biased region" description="Low complexity" evidence="4">
    <location>
        <begin position="328"/>
        <end position="340"/>
    </location>
</feature>
<dbReference type="Pfam" id="PF26141">
    <property type="entry name" value="PMEL_NMB_N"/>
    <property type="match status" value="1"/>
</dbReference>
<dbReference type="GO" id="GO:0005886">
    <property type="term" value="C:plasma membrane"/>
    <property type="evidence" value="ECO:0007669"/>
    <property type="project" value="TreeGrafter"/>
</dbReference>
<dbReference type="InterPro" id="IPR046846">
    <property type="entry name" value="PKAT_KLD"/>
</dbReference>
<dbReference type="FunFam" id="2.60.40.10:FF:001512">
    <property type="entry name" value="Premelanosome protein a"/>
    <property type="match status" value="1"/>
</dbReference>
<keyword evidence="1 6" id="KW-0732">Signal</keyword>
<evidence type="ECO:0000256" key="3">
    <source>
        <dbReference type="ARBA" id="ARBA00025776"/>
    </source>
</evidence>
<evidence type="ECO:0000256" key="6">
    <source>
        <dbReference type="SAM" id="SignalP"/>
    </source>
</evidence>